<feature type="compositionally biased region" description="Polar residues" evidence="1">
    <location>
        <begin position="38"/>
        <end position="50"/>
    </location>
</feature>
<accession>A0A178F608</accession>
<feature type="region of interest" description="Disordered" evidence="1">
    <location>
        <begin position="392"/>
        <end position="419"/>
    </location>
</feature>
<name>A0A178F608_TRIRU</name>
<dbReference type="EMBL" id="LHPM01000009">
    <property type="protein sequence ID" value="OAL67598.1"/>
    <property type="molecule type" value="Genomic_DNA"/>
</dbReference>
<dbReference type="VEuPathDB" id="FungiDB:TERG_06006"/>
<dbReference type="PANTHER" id="PTHR34776">
    <property type="entry name" value="F17F16.3 PROTEIN"/>
    <property type="match status" value="1"/>
</dbReference>
<organism evidence="2 3">
    <name type="scientific">Trichophyton rubrum</name>
    <name type="common">Athlete's foot fungus</name>
    <name type="synonym">Epidermophyton rubrum</name>
    <dbReference type="NCBI Taxonomy" id="5551"/>
    <lineage>
        <taxon>Eukaryota</taxon>
        <taxon>Fungi</taxon>
        <taxon>Dikarya</taxon>
        <taxon>Ascomycota</taxon>
        <taxon>Pezizomycotina</taxon>
        <taxon>Eurotiomycetes</taxon>
        <taxon>Eurotiomycetidae</taxon>
        <taxon>Onygenales</taxon>
        <taxon>Arthrodermataceae</taxon>
        <taxon>Trichophyton</taxon>
    </lineage>
</organism>
<feature type="region of interest" description="Disordered" evidence="1">
    <location>
        <begin position="27"/>
        <end position="179"/>
    </location>
</feature>
<feature type="compositionally biased region" description="Basic and acidic residues" evidence="1">
    <location>
        <begin position="73"/>
        <end position="115"/>
    </location>
</feature>
<proteinExistence type="predicted"/>
<protein>
    <recommendedName>
        <fullName evidence="4">BTB domain transcription factor</fullName>
    </recommendedName>
</protein>
<feature type="compositionally biased region" description="Basic and acidic residues" evidence="1">
    <location>
        <begin position="124"/>
        <end position="133"/>
    </location>
</feature>
<dbReference type="Proteomes" id="UP000243015">
    <property type="component" value="Unassembled WGS sequence"/>
</dbReference>
<dbReference type="PANTHER" id="PTHR34776:SF1">
    <property type="entry name" value="F17F16.3 PROTEIN"/>
    <property type="match status" value="1"/>
</dbReference>
<feature type="region of interest" description="Disordered" evidence="1">
    <location>
        <begin position="335"/>
        <end position="355"/>
    </location>
</feature>
<sequence>MYKLQVPRCTLGGYDVKEEAVVIEPLKPSKQPMRFNGRQISSSPAMATRTSTRHAATKANEALHENAQQGRRKSTEAGQKRKASSKKDIPEPKREKHTKDEIKKSADEAAIKQEPAKNTTTQNEPKKTEAEKPHAHHAYVKDEEAEESSEMKPSDISGNKESKAATDTKTESPRGESIPSNIMEEGIIYFFFRGKVGVEEPKGVDEVARTFIVLRHQPIGANLSAGLAGGENNCRLLLLPKKTVPTSSREKYMGFVEKAGTDLKTLKESFLGEEYETKTKGTQFSPTATPLAEGVYALTSTTRTSHLAYILTIPTELSQVQKDFGLREKGSFIVASKNPKYPGPSSARLPKPPDYPQSLMDDFRDLRWVPLKPKFIDYPNAQFMMLGEAQGHLGKGGKTEGKAPEQEDAGEELEHLEGEDEIRAEALDDSDKIFEDLGLSAKQFPQVPTTWE</sequence>
<evidence type="ECO:0000256" key="1">
    <source>
        <dbReference type="SAM" id="MobiDB-lite"/>
    </source>
</evidence>
<evidence type="ECO:0000313" key="3">
    <source>
        <dbReference type="Proteomes" id="UP000243015"/>
    </source>
</evidence>
<gene>
    <name evidence="2" type="ORF">A7C99_0723</name>
</gene>
<comment type="caution">
    <text evidence="2">The sequence shown here is derived from an EMBL/GenBank/DDBJ whole genome shotgun (WGS) entry which is preliminary data.</text>
</comment>
<feature type="compositionally biased region" description="Basic and acidic residues" evidence="1">
    <location>
        <begin position="149"/>
        <end position="174"/>
    </location>
</feature>
<dbReference type="AlphaFoldDB" id="A0A178F608"/>
<reference evidence="2 3" key="1">
    <citation type="submission" date="2016-05" db="EMBL/GenBank/DDBJ databases">
        <title>Genome sequencing of Trichophyton rubrum CMCC(F)T1i isolated from hair.</title>
        <authorList>
            <person name="Zhan P."/>
            <person name="Tao Y."/>
            <person name="Liu W."/>
        </authorList>
    </citation>
    <scope>NUCLEOTIDE SEQUENCE [LARGE SCALE GENOMIC DNA]</scope>
    <source>
        <strain evidence="3">CMCC(F)T1i</strain>
    </source>
</reference>
<evidence type="ECO:0008006" key="4">
    <source>
        <dbReference type="Google" id="ProtNLM"/>
    </source>
</evidence>
<evidence type="ECO:0000313" key="2">
    <source>
        <dbReference type="EMBL" id="OAL67598.1"/>
    </source>
</evidence>